<dbReference type="PROSITE" id="PS52016">
    <property type="entry name" value="TONB_DEPENDENT_REC_3"/>
    <property type="match status" value="1"/>
</dbReference>
<dbReference type="Proteomes" id="UP000316624">
    <property type="component" value="Unassembled WGS sequence"/>
</dbReference>
<keyword evidence="10 11" id="KW-0998">Cell outer membrane</keyword>
<keyword evidence="16" id="KW-0675">Receptor</keyword>
<keyword evidence="13" id="KW-0732">Signal</keyword>
<keyword evidence="3 11" id="KW-1134">Transmembrane beta strand</keyword>
<accession>A0A562KIL2</accession>
<evidence type="ECO:0000256" key="5">
    <source>
        <dbReference type="ARBA" id="ARBA00022692"/>
    </source>
</evidence>
<keyword evidence="4" id="KW-0410">Iron transport</keyword>
<evidence type="ECO:0000313" key="17">
    <source>
        <dbReference type="Proteomes" id="UP000316624"/>
    </source>
</evidence>
<evidence type="ECO:0000259" key="15">
    <source>
        <dbReference type="Pfam" id="PF07715"/>
    </source>
</evidence>
<dbReference type="Pfam" id="PF00593">
    <property type="entry name" value="TonB_dep_Rec_b-barrel"/>
    <property type="match status" value="1"/>
</dbReference>
<gene>
    <name evidence="16" type="ORF">IQ35_01429</name>
</gene>
<dbReference type="PANTHER" id="PTHR32552:SF81">
    <property type="entry name" value="TONB-DEPENDENT OUTER MEMBRANE RECEPTOR"/>
    <property type="match status" value="1"/>
</dbReference>
<evidence type="ECO:0000313" key="16">
    <source>
        <dbReference type="EMBL" id="TWH95174.1"/>
    </source>
</evidence>
<dbReference type="PANTHER" id="PTHR32552">
    <property type="entry name" value="FERRICHROME IRON RECEPTOR-RELATED"/>
    <property type="match status" value="1"/>
</dbReference>
<dbReference type="AlphaFoldDB" id="A0A562KIL2"/>
<dbReference type="InterPro" id="IPR036942">
    <property type="entry name" value="Beta-barrel_TonB_sf"/>
</dbReference>
<evidence type="ECO:0000256" key="8">
    <source>
        <dbReference type="ARBA" id="ARBA00023077"/>
    </source>
</evidence>
<comment type="similarity">
    <text evidence="11 12">Belongs to the TonB-dependent receptor family.</text>
</comment>
<evidence type="ECO:0000256" key="10">
    <source>
        <dbReference type="ARBA" id="ARBA00023237"/>
    </source>
</evidence>
<evidence type="ECO:0000256" key="6">
    <source>
        <dbReference type="ARBA" id="ARBA00023004"/>
    </source>
</evidence>
<evidence type="ECO:0000256" key="3">
    <source>
        <dbReference type="ARBA" id="ARBA00022452"/>
    </source>
</evidence>
<dbReference type="InterPro" id="IPR012910">
    <property type="entry name" value="Plug_dom"/>
</dbReference>
<evidence type="ECO:0000256" key="12">
    <source>
        <dbReference type="RuleBase" id="RU003357"/>
    </source>
</evidence>
<dbReference type="SUPFAM" id="SSF56935">
    <property type="entry name" value="Porins"/>
    <property type="match status" value="1"/>
</dbReference>
<evidence type="ECO:0000256" key="7">
    <source>
        <dbReference type="ARBA" id="ARBA00023065"/>
    </source>
</evidence>
<evidence type="ECO:0000256" key="11">
    <source>
        <dbReference type="PROSITE-ProRule" id="PRU01360"/>
    </source>
</evidence>
<dbReference type="GO" id="GO:0006826">
    <property type="term" value="P:iron ion transport"/>
    <property type="evidence" value="ECO:0007669"/>
    <property type="project" value="UniProtKB-KW"/>
</dbReference>
<keyword evidence="17" id="KW-1185">Reference proteome</keyword>
<reference evidence="16 17" key="1">
    <citation type="journal article" date="2015" name="Stand. Genomic Sci.">
        <title>Genomic Encyclopedia of Bacterial and Archaeal Type Strains, Phase III: the genomes of soil and plant-associated and newly described type strains.</title>
        <authorList>
            <person name="Whitman W.B."/>
            <person name="Woyke T."/>
            <person name="Klenk H.P."/>
            <person name="Zhou Y."/>
            <person name="Lilburn T.G."/>
            <person name="Beck B.J."/>
            <person name="De Vos P."/>
            <person name="Vandamme P."/>
            <person name="Eisen J.A."/>
            <person name="Garrity G."/>
            <person name="Hugenholtz P."/>
            <person name="Kyrpides N.C."/>
        </authorList>
    </citation>
    <scope>NUCLEOTIDE SEQUENCE [LARGE SCALE GENOMIC DNA]</scope>
    <source>
        <strain evidence="16 17">CGMCC 1.7748</strain>
    </source>
</reference>
<feature type="chain" id="PRO_5021966017" evidence="13">
    <location>
        <begin position="22"/>
        <end position="765"/>
    </location>
</feature>
<dbReference type="EMBL" id="VLKK01000004">
    <property type="protein sequence ID" value="TWH95174.1"/>
    <property type="molecule type" value="Genomic_DNA"/>
</dbReference>
<evidence type="ECO:0000256" key="4">
    <source>
        <dbReference type="ARBA" id="ARBA00022496"/>
    </source>
</evidence>
<evidence type="ECO:0000259" key="14">
    <source>
        <dbReference type="Pfam" id="PF00593"/>
    </source>
</evidence>
<comment type="subcellular location">
    <subcellularLocation>
        <location evidence="1 11">Cell outer membrane</location>
        <topology evidence="1 11">Multi-pass membrane protein</topology>
    </subcellularLocation>
</comment>
<dbReference type="InterPro" id="IPR000531">
    <property type="entry name" value="Beta-barrel_TonB"/>
</dbReference>
<feature type="signal peptide" evidence="13">
    <location>
        <begin position="1"/>
        <end position="21"/>
    </location>
</feature>
<dbReference type="RefSeq" id="WP_158636611.1">
    <property type="nucleotide sequence ID" value="NZ_VLKK01000004.1"/>
</dbReference>
<evidence type="ECO:0000256" key="13">
    <source>
        <dbReference type="SAM" id="SignalP"/>
    </source>
</evidence>
<keyword evidence="6" id="KW-0408">Iron</keyword>
<keyword evidence="5 11" id="KW-0812">Transmembrane</keyword>
<comment type="caution">
    <text evidence="16">The sequence shown here is derived from an EMBL/GenBank/DDBJ whole genome shotgun (WGS) entry which is preliminary data.</text>
</comment>
<dbReference type="Gene3D" id="2.40.170.20">
    <property type="entry name" value="TonB-dependent receptor, beta-barrel domain"/>
    <property type="match status" value="1"/>
</dbReference>
<keyword evidence="8 12" id="KW-0798">TonB box</keyword>
<name>A0A562KIL2_SPHWJ</name>
<organism evidence="16 17">
    <name type="scientific">Sphingobium wenxiniae (strain DSM 21828 / CGMCC 1.7748 / JZ-1)</name>
    <dbReference type="NCBI Taxonomy" id="595605"/>
    <lineage>
        <taxon>Bacteria</taxon>
        <taxon>Pseudomonadati</taxon>
        <taxon>Pseudomonadota</taxon>
        <taxon>Alphaproteobacteria</taxon>
        <taxon>Sphingomonadales</taxon>
        <taxon>Sphingomonadaceae</taxon>
        <taxon>Sphingobium</taxon>
    </lineage>
</organism>
<protein>
    <submittedName>
        <fullName evidence="16">Iron complex outermembrane receptor protein</fullName>
    </submittedName>
</protein>
<keyword evidence="2 11" id="KW-0813">Transport</keyword>
<dbReference type="Pfam" id="PF07715">
    <property type="entry name" value="Plug"/>
    <property type="match status" value="1"/>
</dbReference>
<proteinExistence type="inferred from homology"/>
<sequence>MKLQYIQAAMLVAIGAQPAYAQETAPQDAEAAQQQNFDIVVTARRREERLQDVPVAVTAVTGEALRSANITQVQDIQQKVPGLTIQSSAFGSNVLQVAIRGQRQFDPYITKDPAVAVYFADVVQNRPQGLNSGMFDLDSVQVLKGPQGTLFGRNTTGGAMIITPAAPTDRFEGYVTGGLGNYDSWRLEGAVNFPLADWIQVRAAGALQRRDGFTKNITTGQRLDDEHKDNWRLSVKLTPFDGFENRTVINGFKADENGIGYKLLGSLPGIGFGSSPTVIDELARLAALPFHTTTSDLVLETKIKTFSLSNVSEWDVADGVTLKNIFGYRYVDSHIPFDLDGSSMTFTDANDKIVPFFPSREDMRVRQYSNELQLLGTVLDGSLDYIFGGFYFLEKGRDRQASGGHGGVSAGGVYLGDRVTYSDPVRNEAYSAFAQFTYRLPFLEGVSLTAGGRQNHDKRELTSRNLISDGTCRLVDDAGQPLNPCQAYHAKSYNRFTYTLSADWKVVPGVLAYIAHRKGYRTGGFNISATTPAQFTPFNPESVKDVELGVKTDFHMSGGRGRFNLAFYSQNYKNIQRNQGSLINGVFTQTIVNAASARIKGFEAELALQPVDFIDFGVNVAHVHARYSSWMSNGVDIAASQFAGTPAWTIGSNLGVNIPLGDIGELGLRGDIYHQTKTNNSDNNFLSAWNRISPTSIMPAYTLVNGRIDLRNIAGSRITASLWAKNLFDVDYLAGGTELANTGLGYTAGFLGAPRTYGAELNFRF</sequence>
<keyword evidence="9 11" id="KW-0472">Membrane</keyword>
<dbReference type="GO" id="GO:0009279">
    <property type="term" value="C:cell outer membrane"/>
    <property type="evidence" value="ECO:0007669"/>
    <property type="project" value="UniProtKB-SubCell"/>
</dbReference>
<feature type="domain" description="TonB-dependent receptor plug" evidence="15">
    <location>
        <begin position="50"/>
        <end position="159"/>
    </location>
</feature>
<evidence type="ECO:0000256" key="1">
    <source>
        <dbReference type="ARBA" id="ARBA00004571"/>
    </source>
</evidence>
<feature type="domain" description="TonB-dependent receptor-like beta-barrel" evidence="14">
    <location>
        <begin position="298"/>
        <end position="727"/>
    </location>
</feature>
<keyword evidence="7" id="KW-0406">Ion transport</keyword>
<evidence type="ECO:0000256" key="9">
    <source>
        <dbReference type="ARBA" id="ARBA00023136"/>
    </source>
</evidence>
<dbReference type="InterPro" id="IPR039426">
    <property type="entry name" value="TonB-dep_rcpt-like"/>
</dbReference>
<evidence type="ECO:0000256" key="2">
    <source>
        <dbReference type="ARBA" id="ARBA00022448"/>
    </source>
</evidence>